<dbReference type="EMBL" id="MH059636">
    <property type="protein sequence ID" value="AWD90437.1"/>
    <property type="molecule type" value="Genomic_DNA"/>
</dbReference>
<accession>A0A2S1GM20</accession>
<reference evidence="1" key="1">
    <citation type="submission" date="2018-03" db="EMBL/GenBank/DDBJ databases">
        <title>Phage therapy in agriculture - a green tech approach to combat plant pathogenic bacteria.</title>
        <authorList>
            <person name="Carstens A.B."/>
            <person name="Djurhuus A.M."/>
            <person name="Hansen L.H."/>
        </authorList>
    </citation>
    <scope>NUCLEOTIDE SEQUENCE [LARGE SCALE GENOMIC DNA]</scope>
</reference>
<name>A0A2S1GM20_9CAUD</name>
<keyword evidence="2" id="KW-1185">Reference proteome</keyword>
<evidence type="ECO:0000313" key="2">
    <source>
        <dbReference type="Proteomes" id="UP000246316"/>
    </source>
</evidence>
<proteinExistence type="predicted"/>
<protein>
    <submittedName>
        <fullName evidence="1">Uncharacterized protein</fullName>
    </submittedName>
</protein>
<dbReference type="RefSeq" id="YP_010095236.1">
    <property type="nucleotide sequence ID" value="NC_055743.1"/>
</dbReference>
<dbReference type="GeneID" id="65112870"/>
<evidence type="ECO:0000313" key="1">
    <source>
        <dbReference type="EMBL" id="AWD90437.1"/>
    </source>
</evidence>
<sequence length="88" mass="10366">MKQKIILDVVVEIDEKGNFEFEHETETQADFSAKWNIELKIIDAEGPGGWPEIEFSGEKEDLHKFIREWYCANDMSSYNDLLEYFESV</sequence>
<dbReference type="KEGG" id="vg:65112870"/>
<dbReference type="Proteomes" id="UP000246316">
    <property type="component" value="Segment"/>
</dbReference>
<organism evidence="1 2">
    <name type="scientific">Erwinia phage Cronus</name>
    <dbReference type="NCBI Taxonomy" id="2163633"/>
    <lineage>
        <taxon>Viruses</taxon>
        <taxon>Duplodnaviria</taxon>
        <taxon>Heunggongvirae</taxon>
        <taxon>Uroviricota</taxon>
        <taxon>Caudoviricetes</taxon>
        <taxon>Pantevenvirales</taxon>
        <taxon>Straboviridae</taxon>
        <taxon>Tevenvirinae</taxon>
        <taxon>Risoevirus</taxon>
        <taxon>Risoevirus cronus</taxon>
        <taxon>Roskildevirus cronus</taxon>
    </lineage>
</organism>